<dbReference type="Gene3D" id="3.90.1150.140">
    <property type="match status" value="1"/>
</dbReference>
<organism evidence="3 4">
    <name type="scientific">Shouchella xiaoxiensis</name>
    <dbReference type="NCBI Taxonomy" id="766895"/>
    <lineage>
        <taxon>Bacteria</taxon>
        <taxon>Bacillati</taxon>
        <taxon>Bacillota</taxon>
        <taxon>Bacilli</taxon>
        <taxon>Bacillales</taxon>
        <taxon>Bacillaceae</taxon>
        <taxon>Shouchella</taxon>
    </lineage>
</organism>
<dbReference type="PANTHER" id="PTHR42915">
    <property type="entry name" value="HYPOTHETICAL 460 KDA PROTEIN IN FEUA-SIGW INTERGENIC REGION [PRECURSOR]"/>
    <property type="match status" value="1"/>
</dbReference>
<accession>A0ABS2T488</accession>
<feature type="domain" description="Peptidoglycan beta-N-acetylmuramidase NamZ C-terminal" evidence="2">
    <location>
        <begin position="226"/>
        <end position="381"/>
    </location>
</feature>
<sequence length="389" mass="43083">MKLGIDVFIEGACTAVKGKKVGLLTNVTGVNHRLKTSIDLLHEHQDIDLVALYAPEHGIRGDAKEGASIESSTDPRTGLPVFSLYGESKRPSEAMLQSVDVIVFDLQDIGSRYYTFIYSMAYMMEACKKYGKEFIVLDRPNPIGGLKMEGNLVEEGCRSFVGLLPIPNRHGLTVGELAMLFKDEFGYDCSLTVIPMDGWRRDMYYDQTGLAWVPPSPNAPSLSMALLYPGTCLVEGTNLSEGRGTTKPFEYIGAPFIDGFALAAAFNGLKLSGICARPTSFVPTYQKYKDEQCHGVQLHITNRDHVNAFQSGLALIALIAKLYPSDFSFAQHANGRYMFDLLAGTKQLRALIYQGESSTFIQQSEEQLRTFEQLRKPYLIYDSPKGAHV</sequence>
<dbReference type="Pfam" id="PF07075">
    <property type="entry name" value="NamZ_N"/>
    <property type="match status" value="1"/>
</dbReference>
<dbReference type="Pfam" id="PF20732">
    <property type="entry name" value="NamZ_C"/>
    <property type="match status" value="1"/>
</dbReference>
<dbReference type="PANTHER" id="PTHR42915:SF1">
    <property type="entry name" value="PEPTIDOGLYCAN BETA-N-ACETYLMURAMIDASE NAMZ"/>
    <property type="match status" value="1"/>
</dbReference>
<reference evidence="3" key="1">
    <citation type="submission" date="2021-01" db="EMBL/GenBank/DDBJ databases">
        <title>Genomic Encyclopedia of Type Strains, Phase IV (KMG-IV): sequencing the most valuable type-strain genomes for metagenomic binning, comparative biology and taxonomic classification.</title>
        <authorList>
            <person name="Goeker M."/>
        </authorList>
    </citation>
    <scope>NUCLEOTIDE SEQUENCE</scope>
    <source>
        <strain evidence="3">DSM 21943</strain>
    </source>
</reference>
<dbReference type="InterPro" id="IPR008302">
    <property type="entry name" value="NamZ"/>
</dbReference>
<feature type="domain" description="Peptidoglycan beta-N-acetylmuramidase NamZ N-terminal" evidence="1">
    <location>
        <begin position="21"/>
        <end position="222"/>
    </location>
</feature>
<evidence type="ECO:0000259" key="2">
    <source>
        <dbReference type="Pfam" id="PF20732"/>
    </source>
</evidence>
<dbReference type="Gene3D" id="3.40.50.12170">
    <property type="entry name" value="Uncharacterised protein PF07075, DUF1343"/>
    <property type="match status" value="1"/>
</dbReference>
<comment type="caution">
    <text evidence="3">The sequence shown here is derived from an EMBL/GenBank/DDBJ whole genome shotgun (WGS) entry which is preliminary data.</text>
</comment>
<keyword evidence="4" id="KW-1185">Reference proteome</keyword>
<dbReference type="EMBL" id="JAFBCV010000027">
    <property type="protein sequence ID" value="MBM7841272.1"/>
    <property type="molecule type" value="Genomic_DNA"/>
</dbReference>
<dbReference type="Proteomes" id="UP001179280">
    <property type="component" value="Unassembled WGS sequence"/>
</dbReference>
<evidence type="ECO:0000259" key="1">
    <source>
        <dbReference type="Pfam" id="PF07075"/>
    </source>
</evidence>
<dbReference type="InterPro" id="IPR048502">
    <property type="entry name" value="NamZ_N"/>
</dbReference>
<dbReference type="RefSeq" id="WP_204469294.1">
    <property type="nucleotide sequence ID" value="NZ_JAFBCV010000027.1"/>
</dbReference>
<dbReference type="InterPro" id="IPR048503">
    <property type="entry name" value="NamZ_C"/>
</dbReference>
<evidence type="ECO:0000313" key="4">
    <source>
        <dbReference type="Proteomes" id="UP001179280"/>
    </source>
</evidence>
<dbReference type="PIRSF" id="PIRSF016719">
    <property type="entry name" value="UCP016719"/>
    <property type="match status" value="1"/>
</dbReference>
<proteinExistence type="predicted"/>
<name>A0ABS2T488_9BACI</name>
<protein>
    <submittedName>
        <fullName evidence="3">Uncharacterized protein YbbC (DUF1343 family)</fullName>
    </submittedName>
</protein>
<evidence type="ECO:0000313" key="3">
    <source>
        <dbReference type="EMBL" id="MBM7841272.1"/>
    </source>
</evidence>
<gene>
    <name evidence="3" type="ORF">JOC54_004575</name>
</gene>